<keyword evidence="2" id="KW-1185">Reference proteome</keyword>
<name>A0ACD5WA83_AVESA</name>
<accession>A0ACD5WA83</accession>
<reference evidence="1" key="2">
    <citation type="submission" date="2025-09" db="UniProtKB">
        <authorList>
            <consortium name="EnsemblPlants"/>
        </authorList>
    </citation>
    <scope>IDENTIFICATION</scope>
</reference>
<sequence length="368" mass="40970">MAEYSSIPVAIVAGKRCYVMKIDGYSRTKELFKTGKHATSARFSVGGHHWVMEYYPNAYSDTDADFISIYLRLDSSHAKDVKAEFKFSILDGEGEPVASYSKDHGIQVFERKGSDWGSHQFIRKTDLERSIHLRNDCFSIRCDVSVLKAICSKETCFDQLVVVPPSDLHRHLGGLLESKDGTDVTFQVDGESFSAHRYVLAARSSVFKAELFGTMKENSDGPIEIRDVEADVFKSLLRFIYTDSLLEATSDGSNEGEEPEDVVMAGHLLVAADRYNIERLKMICESKLCCHIDSNTVANSLALAEQHSCHGLKEACLQFLTSPSNLEGMKASDGYKHLKSSCPSVLKELVARLLPAEMKVAKDIIMEI</sequence>
<reference evidence="1" key="1">
    <citation type="submission" date="2021-05" db="EMBL/GenBank/DDBJ databases">
        <authorList>
            <person name="Scholz U."/>
            <person name="Mascher M."/>
            <person name="Fiebig A."/>
        </authorList>
    </citation>
    <scope>NUCLEOTIDE SEQUENCE [LARGE SCALE GENOMIC DNA]</scope>
</reference>
<protein>
    <submittedName>
        <fullName evidence="1">Uncharacterized protein</fullName>
    </submittedName>
</protein>
<evidence type="ECO:0000313" key="1">
    <source>
        <dbReference type="EnsemblPlants" id="AVESA.00010b.r2.4AG0591170.1.CDS.1"/>
    </source>
</evidence>
<organism evidence="1 2">
    <name type="scientific">Avena sativa</name>
    <name type="common">Oat</name>
    <dbReference type="NCBI Taxonomy" id="4498"/>
    <lineage>
        <taxon>Eukaryota</taxon>
        <taxon>Viridiplantae</taxon>
        <taxon>Streptophyta</taxon>
        <taxon>Embryophyta</taxon>
        <taxon>Tracheophyta</taxon>
        <taxon>Spermatophyta</taxon>
        <taxon>Magnoliopsida</taxon>
        <taxon>Liliopsida</taxon>
        <taxon>Poales</taxon>
        <taxon>Poaceae</taxon>
        <taxon>BOP clade</taxon>
        <taxon>Pooideae</taxon>
        <taxon>Poodae</taxon>
        <taxon>Poeae</taxon>
        <taxon>Poeae Chloroplast Group 1 (Aveneae type)</taxon>
        <taxon>Aveninae</taxon>
        <taxon>Avena</taxon>
    </lineage>
</organism>
<proteinExistence type="predicted"/>
<dbReference type="Proteomes" id="UP001732700">
    <property type="component" value="Chromosome 4A"/>
</dbReference>
<dbReference type="EnsemblPlants" id="AVESA.00010b.r2.4AG0591170.1">
    <property type="protein sequence ID" value="AVESA.00010b.r2.4AG0591170.1.CDS.1"/>
    <property type="gene ID" value="AVESA.00010b.r2.4AG0591170"/>
</dbReference>
<evidence type="ECO:0000313" key="2">
    <source>
        <dbReference type="Proteomes" id="UP001732700"/>
    </source>
</evidence>